<dbReference type="Pfam" id="PF00534">
    <property type="entry name" value="Glycos_transf_1"/>
    <property type="match status" value="1"/>
</dbReference>
<dbReference type="InterPro" id="IPR052078">
    <property type="entry name" value="Trehalose_Metab_GTase"/>
</dbReference>
<dbReference type="Pfam" id="PF21269">
    <property type="entry name" value="TreT_GT1"/>
    <property type="match status" value="1"/>
</dbReference>
<feature type="domain" description="Glycosyl transferase family 1" evidence="7">
    <location>
        <begin position="603"/>
        <end position="778"/>
    </location>
</feature>
<dbReference type="GO" id="GO:0006006">
    <property type="term" value="P:glucose metabolic process"/>
    <property type="evidence" value="ECO:0007669"/>
    <property type="project" value="UniProtKB-KW"/>
</dbReference>
<evidence type="ECO:0000313" key="10">
    <source>
        <dbReference type="Proteomes" id="UP000234254"/>
    </source>
</evidence>
<reference evidence="9" key="1">
    <citation type="submission" date="2016-12" db="EMBL/GenBank/DDBJ databases">
        <title>The genomes of Aspergillus section Nigri reveals drivers in fungal speciation.</title>
        <authorList>
            <consortium name="DOE Joint Genome Institute"/>
            <person name="Vesth T.C."/>
            <person name="Nybo J."/>
            <person name="Theobald S."/>
            <person name="Brandl J."/>
            <person name="Frisvad J.C."/>
            <person name="Nielsen K.F."/>
            <person name="Lyhne E.K."/>
            <person name="Kogle M.E."/>
            <person name="Kuo A."/>
            <person name="Riley R."/>
            <person name="Clum A."/>
            <person name="Nolan M."/>
            <person name="Lipzen A."/>
            <person name="Salamov A."/>
            <person name="Henrissat B."/>
            <person name="Wiebenga A."/>
            <person name="De vries R.P."/>
            <person name="Grigoriev I.V."/>
            <person name="Mortensen U.H."/>
            <person name="Andersen M.R."/>
            <person name="Baker S.E."/>
        </authorList>
    </citation>
    <scope>NUCLEOTIDE SEQUENCE</scope>
    <source>
        <strain evidence="9">IBT 28561</strain>
    </source>
</reference>
<evidence type="ECO:0000256" key="1">
    <source>
        <dbReference type="ARBA" id="ARBA00009481"/>
    </source>
</evidence>
<name>A0A2I1DEK9_ASPC2</name>
<dbReference type="AlphaFoldDB" id="A0A2I1DEK9"/>
<protein>
    <submittedName>
        <fullName evidence="9">UDP-Glycosyltransferase/glycogen phosphorylase</fullName>
    </submittedName>
</protein>
<gene>
    <name evidence="9" type="ORF">P168DRAFT_277920</name>
</gene>
<evidence type="ECO:0000256" key="2">
    <source>
        <dbReference type="ARBA" id="ARBA00011738"/>
    </source>
</evidence>
<evidence type="ECO:0000256" key="4">
    <source>
        <dbReference type="ARBA" id="ARBA00022676"/>
    </source>
</evidence>
<dbReference type="PANTHER" id="PTHR47779">
    <property type="entry name" value="SYNTHASE (CCG-9), PUTATIVE (AFU_ORTHOLOGUE AFUA_3G12100)-RELATED"/>
    <property type="match status" value="1"/>
</dbReference>
<sequence>MLRAGPPGGLHANGGGYYHMLVEEDSWFNLLSSVIRFPPLIDCPRRLYHAIRGIELQRDDHFGSSRSHQRGMTYVGATATVKVLVLTGWNDLPWGRQRAEIAAIWFGMFSWFPMTLAEVNQVLWAKARESESPVAVPDNVRDRVVKSLGCCSYNSLCLYGRPSYLSTPFLSAPASASIDSPAQASMGRASNFYISEDGSATIAVAIRDTTYLLDFLQHNVPAADKQTVSDQITDFIVKKLFSFSERHLEKVVGCAMPRRLSEECPTLCSRLWAEIDVIPIVLPQDHKEGWEHFLSHTGGRDGWVTRTLDEQAESMGRKCVRVFGPENQPLLQVGFAGLVEVDTAFHVKLASLDDFKKTVEANTWAAVQHYAKDLKERKVRIAFFSATPQGGGVALMRHALVRFSHYLGTRIDWYVPKPRPGVFRVTKNNHNILQGVADPDQRLTKRDHDIVTDWIDENAQRYWLRENGPLLHPSKGGADVIIIDDPQMPALIPLAKKMAPDRPVIFRSHIQVRSDLISAQGSPQADAWKFLWSQIQPADVFLAHPVRAFVPHTVPDEKVGYMPASTDWLDGLNKHMHDWDVAFYGRNFNAVCRNSGMPTINFPDDEYIVQIARFDPSKGISDVVDSYDKFYNHFAANNPTRKPPMLLICGHGSVDDPDGAIVYDSTVAHIETFVPYLAKQICVVRLGPSDQLLNALMSKAKVALQLSTREGFEIKVSEALHKGKPVIATRAGGIPLQVTNEKNGFLVDVGDTEAVAKHLYDLCTDDELYHRMARYARENVFDEVSTVGNALNWFYLASKMTKAEEVKPNGRWIQDMAREEADLAFTAEDSFMKRTIDPCKAG</sequence>
<evidence type="ECO:0000313" key="9">
    <source>
        <dbReference type="EMBL" id="PKY08312.1"/>
    </source>
</evidence>
<comment type="subunit">
    <text evidence="2">Homodimer.</text>
</comment>
<comment type="similarity">
    <text evidence="1">Belongs to the glycosyltransferase group 1 family. Glycosyltransferase 4 subfamily.</text>
</comment>
<keyword evidence="4" id="KW-0328">Glycosyltransferase</keyword>
<evidence type="ECO:0000259" key="7">
    <source>
        <dbReference type="Pfam" id="PF00534"/>
    </source>
</evidence>
<dbReference type="PANTHER" id="PTHR47779:SF1">
    <property type="entry name" value="SYNTHASE (CCG-9), PUTATIVE (AFU_ORTHOLOGUE AFUA_3G12100)-RELATED"/>
    <property type="match status" value="1"/>
</dbReference>
<dbReference type="InterPro" id="IPR001296">
    <property type="entry name" value="Glyco_trans_1"/>
</dbReference>
<feature type="domain" description="Trehalose synthase N-terminal" evidence="8">
    <location>
        <begin position="384"/>
        <end position="544"/>
    </location>
</feature>
<proteinExistence type="inferred from homology"/>
<accession>A0A2I1DEK9</accession>
<keyword evidence="10" id="KW-1185">Reference proteome</keyword>
<dbReference type="GO" id="GO:0016757">
    <property type="term" value="F:glycosyltransferase activity"/>
    <property type="evidence" value="ECO:0007669"/>
    <property type="project" value="UniProtKB-KW"/>
</dbReference>
<dbReference type="Proteomes" id="UP000234254">
    <property type="component" value="Unassembled WGS sequence"/>
</dbReference>
<evidence type="ECO:0000256" key="5">
    <source>
        <dbReference type="ARBA" id="ARBA00022679"/>
    </source>
</evidence>
<dbReference type="GeneID" id="36543164"/>
<evidence type="ECO:0000256" key="3">
    <source>
        <dbReference type="ARBA" id="ARBA00022526"/>
    </source>
</evidence>
<dbReference type="VEuPathDB" id="FungiDB:P168DRAFT_277920"/>
<keyword evidence="6" id="KW-0119">Carbohydrate metabolism</keyword>
<dbReference type="RefSeq" id="XP_024696906.1">
    <property type="nucleotide sequence ID" value="XM_024835640.1"/>
</dbReference>
<dbReference type="Gene3D" id="3.40.50.2000">
    <property type="entry name" value="Glycogen Phosphorylase B"/>
    <property type="match status" value="2"/>
</dbReference>
<comment type="caution">
    <text evidence="9">The sequence shown here is derived from an EMBL/GenBank/DDBJ whole genome shotgun (WGS) entry which is preliminary data.</text>
</comment>
<organism evidence="9 10">
    <name type="scientific">Aspergillus campestris (strain IBT 28561)</name>
    <dbReference type="NCBI Taxonomy" id="1392248"/>
    <lineage>
        <taxon>Eukaryota</taxon>
        <taxon>Fungi</taxon>
        <taxon>Dikarya</taxon>
        <taxon>Ascomycota</taxon>
        <taxon>Pezizomycotina</taxon>
        <taxon>Eurotiomycetes</taxon>
        <taxon>Eurotiomycetidae</taxon>
        <taxon>Eurotiales</taxon>
        <taxon>Aspergillaceae</taxon>
        <taxon>Aspergillus</taxon>
        <taxon>Aspergillus subgen. Circumdati</taxon>
    </lineage>
</organism>
<evidence type="ECO:0000259" key="8">
    <source>
        <dbReference type="Pfam" id="PF21269"/>
    </source>
</evidence>
<keyword evidence="3" id="KW-0313">Glucose metabolism</keyword>
<keyword evidence="5" id="KW-0808">Transferase</keyword>
<dbReference type="InterPro" id="IPR049438">
    <property type="entry name" value="TreT_GT1"/>
</dbReference>
<evidence type="ECO:0000256" key="6">
    <source>
        <dbReference type="ARBA" id="ARBA00023277"/>
    </source>
</evidence>
<dbReference type="EMBL" id="MSFM01000001">
    <property type="protein sequence ID" value="PKY08312.1"/>
    <property type="molecule type" value="Genomic_DNA"/>
</dbReference>
<dbReference type="OrthoDB" id="937291at2759"/>
<dbReference type="SUPFAM" id="SSF53756">
    <property type="entry name" value="UDP-Glycosyltransferase/glycogen phosphorylase"/>
    <property type="match status" value="1"/>
</dbReference>